<feature type="repeat" description="WD" evidence="7">
    <location>
        <begin position="720"/>
        <end position="762"/>
    </location>
</feature>
<keyword evidence="5 8" id="KW-1133">Transmembrane helix</keyword>
<dbReference type="AlphaFoldDB" id="A0A6A6MI53"/>
<dbReference type="PRINTS" id="PR00320">
    <property type="entry name" value="GPROTEINBRPT"/>
</dbReference>
<dbReference type="GO" id="GO:0000139">
    <property type="term" value="C:Golgi membrane"/>
    <property type="evidence" value="ECO:0007669"/>
    <property type="project" value="InterPro"/>
</dbReference>
<reference evidence="9 10" key="1">
    <citation type="journal article" date="2020" name="Mol. Plant">
        <title>The Chromosome-Based Rubber Tree Genome Provides New Insights into Spurge Genome Evolution and Rubber Biosynthesis.</title>
        <authorList>
            <person name="Liu J."/>
            <person name="Shi C."/>
            <person name="Shi C.C."/>
            <person name="Li W."/>
            <person name="Zhang Q.J."/>
            <person name="Zhang Y."/>
            <person name="Li K."/>
            <person name="Lu H.F."/>
            <person name="Shi C."/>
            <person name="Zhu S.T."/>
            <person name="Xiao Z.Y."/>
            <person name="Nan H."/>
            <person name="Yue Y."/>
            <person name="Zhu X.G."/>
            <person name="Wu Y."/>
            <person name="Hong X.N."/>
            <person name="Fan G.Y."/>
            <person name="Tong Y."/>
            <person name="Zhang D."/>
            <person name="Mao C.L."/>
            <person name="Liu Y.L."/>
            <person name="Hao S.J."/>
            <person name="Liu W.Q."/>
            <person name="Lv M.Q."/>
            <person name="Zhang H.B."/>
            <person name="Liu Y."/>
            <person name="Hu-Tang G.R."/>
            <person name="Wang J.P."/>
            <person name="Wang J.H."/>
            <person name="Sun Y.H."/>
            <person name="Ni S.B."/>
            <person name="Chen W.B."/>
            <person name="Zhang X.C."/>
            <person name="Jiao Y.N."/>
            <person name="Eichler E.E."/>
            <person name="Li G.H."/>
            <person name="Liu X."/>
            <person name="Gao L.Z."/>
        </authorList>
    </citation>
    <scope>NUCLEOTIDE SEQUENCE [LARGE SCALE GENOMIC DNA]</scope>
    <source>
        <strain evidence="10">cv. GT1</strain>
        <tissue evidence="9">Leaf</tissue>
    </source>
</reference>
<dbReference type="InterPro" id="IPR044630">
    <property type="entry name" value="SPA1/2/3/4"/>
</dbReference>
<dbReference type="InterPro" id="IPR015943">
    <property type="entry name" value="WD40/YVTN_repeat-like_dom_sf"/>
</dbReference>
<dbReference type="PROSITE" id="PS00678">
    <property type="entry name" value="WD_REPEATS_1"/>
    <property type="match status" value="2"/>
</dbReference>
<sequence>MSGGGDVSCCSAVFAAAVEFPKVSPKEVFAISPVTIVVEELMVTNYDDSNFAIVGTSNNRERMQARQSQWQHFYHPEGESRIGSSRTNTLCRDNVQGMSSGTEHVRYASSPMFLGHKTSNDGCNEGMEQPNVEHKEDSHNMISHGGIRTKILTKSGFSEIFIKNTLKGKGIIFRGPHHESPRFVPKDENNGKAATGNLEASNSLLTLGAKTAMHSSFGIAGPRPAGSDHEGVALRHWLYARHKVNKVECLHIFRQIVDLVDNSHSQGVALGGLRPSFFKLLRSNHVKYVGLAAQGDMLGSAMDQDIPCSENHVVRRRPAEQGMLPFVGVFAKKQKFSENTNHIRQWPQFTAKYGFKTETANDGNINVSSAHYSHNELTEHNPNVECGIQSKSSHHLSSTVQQQSTSIDGSEEKWALLADATEIPARIHRKSIMTYKSLYDNTKNELLGRFNSQREHAAAMSDLRLRILPPHFLSENPKEAGFCLWLLHPEPSSRPTTREILQSEVLKGLQEVSAKELSSSIDQDDTESELLLHFLIQLEEHKQKHASKVADDIRCVKADIEEVERRKCSKNTLGTKLSPICSTNEMRLASNMNQLESAYFSMRTKIQLLETDATTHQDREILRNRENYHIAVEGGESKNPIDRLGAFFDGLCKYARYSKFEVRGLLRTGDFNNSANVICSLSFDRDVDYFATAGVSKKIRIFEFNALLNDSVDIHYPVIEMSNKSRLSCISWNSYIKNYVASTDYDGVVKLWDASTGQGIFQYNEHERRAWSVDFSQVYPTKLASGSDDCSVKLWSINEKNSLDTIRSIANVCCVQFSSHSTHLLAFGSADCRTYCYDLRNLRTPWCVLTGHDKAVSYAKFLDPETLVTASTDNSLKLWDLTKASSTGLSSNACSLTFSDTLMRRISWVYLLLMVIWHVVQKQMRYVFGPNAGVYAYYRSLPMPITSHKFGSIDPISGKETDDSNGQFVSSVCWRGKSDMVVAANSNGCIKVLQMGILTTLSQSNGRYLFDYATVPFLAEFLRLFLRRKLSNLQWMAIVLLAVGTTTSQVKGCGEASCNSLFSAPIQGYLLGILSACLSALAGVYTEFLMKKNNDSLYWQNVQLYTFGVIFNMARLLLDDFRSGFEKGPWWQRLLNGYSITTWMVVLNLGSTGLLVSWLMKYADNIVKVYSTSMAMLLTTVLSIYLFSFKPTLQLFLGIIICMMSLHMYFAHPNMLVDLPTVKSPPESLKEVSIERQTDS</sequence>
<keyword evidence="3 8" id="KW-0812">Transmembrane</keyword>
<evidence type="ECO:0000256" key="7">
    <source>
        <dbReference type="PROSITE-ProRule" id="PRU00221"/>
    </source>
</evidence>
<dbReference type="SMART" id="SM00320">
    <property type="entry name" value="WD40"/>
    <property type="match status" value="6"/>
</dbReference>
<dbReference type="GO" id="GO:0009640">
    <property type="term" value="P:photomorphogenesis"/>
    <property type="evidence" value="ECO:0007669"/>
    <property type="project" value="InterPro"/>
</dbReference>
<proteinExistence type="predicted"/>
<organism evidence="9 10">
    <name type="scientific">Hevea brasiliensis</name>
    <name type="common">Para rubber tree</name>
    <name type="synonym">Siphonia brasiliensis</name>
    <dbReference type="NCBI Taxonomy" id="3981"/>
    <lineage>
        <taxon>Eukaryota</taxon>
        <taxon>Viridiplantae</taxon>
        <taxon>Streptophyta</taxon>
        <taxon>Embryophyta</taxon>
        <taxon>Tracheophyta</taxon>
        <taxon>Spermatophyta</taxon>
        <taxon>Magnoliopsida</taxon>
        <taxon>eudicotyledons</taxon>
        <taxon>Gunneridae</taxon>
        <taxon>Pentapetalae</taxon>
        <taxon>rosids</taxon>
        <taxon>fabids</taxon>
        <taxon>Malpighiales</taxon>
        <taxon>Euphorbiaceae</taxon>
        <taxon>Crotonoideae</taxon>
        <taxon>Micrandreae</taxon>
        <taxon>Hevea</taxon>
    </lineage>
</organism>
<feature type="transmembrane region" description="Helical" evidence="8">
    <location>
        <begin position="1167"/>
        <end position="1187"/>
    </location>
</feature>
<dbReference type="PROSITE" id="PS50294">
    <property type="entry name" value="WD_REPEATS_REGION"/>
    <property type="match status" value="1"/>
</dbReference>
<evidence type="ECO:0000256" key="6">
    <source>
        <dbReference type="ARBA" id="ARBA00023136"/>
    </source>
</evidence>
<dbReference type="InterPro" id="IPR020472">
    <property type="entry name" value="WD40_PAC1"/>
</dbReference>
<evidence type="ECO:0000256" key="2">
    <source>
        <dbReference type="ARBA" id="ARBA00022574"/>
    </source>
</evidence>
<protein>
    <submittedName>
        <fullName evidence="9">Uncharacterized protein</fullName>
    </submittedName>
</protein>
<feature type="transmembrane region" description="Helical" evidence="8">
    <location>
        <begin position="1138"/>
        <end position="1160"/>
    </location>
</feature>
<gene>
    <name evidence="9" type="ORF">GH714_010899</name>
</gene>
<dbReference type="Proteomes" id="UP000467840">
    <property type="component" value="Chromosome 15"/>
</dbReference>
<evidence type="ECO:0000256" key="3">
    <source>
        <dbReference type="ARBA" id="ARBA00022692"/>
    </source>
</evidence>
<dbReference type="NCBIfam" id="TIGR00803">
    <property type="entry name" value="nst"/>
    <property type="match status" value="1"/>
</dbReference>
<dbReference type="Pfam" id="PF00400">
    <property type="entry name" value="WD40"/>
    <property type="match status" value="2"/>
</dbReference>
<dbReference type="PANTHER" id="PTHR44218">
    <property type="entry name" value="PROTEIN SPA1-RELATED 2"/>
    <property type="match status" value="1"/>
</dbReference>
<dbReference type="InterPro" id="IPR019775">
    <property type="entry name" value="WD40_repeat_CS"/>
</dbReference>
<feature type="transmembrane region" description="Helical" evidence="8">
    <location>
        <begin position="1193"/>
        <end position="1211"/>
    </location>
</feature>
<feature type="repeat" description="WD" evidence="7">
    <location>
        <begin position="849"/>
        <end position="889"/>
    </location>
</feature>
<dbReference type="Gene3D" id="1.10.510.10">
    <property type="entry name" value="Transferase(Phosphotransferase) domain 1"/>
    <property type="match status" value="1"/>
</dbReference>
<dbReference type="PROSITE" id="PS50082">
    <property type="entry name" value="WD_REPEATS_2"/>
    <property type="match status" value="3"/>
</dbReference>
<dbReference type="PANTHER" id="PTHR44218:SF15">
    <property type="entry name" value="PROTEIN SPA1-RELATED 2"/>
    <property type="match status" value="1"/>
</dbReference>
<name>A0A6A6MI53_HEVBR</name>
<evidence type="ECO:0000313" key="9">
    <source>
        <dbReference type="EMBL" id="KAF2313420.1"/>
    </source>
</evidence>
<feature type="transmembrane region" description="Helical" evidence="8">
    <location>
        <begin position="1102"/>
        <end position="1118"/>
    </location>
</feature>
<dbReference type="InterPro" id="IPR007271">
    <property type="entry name" value="Nuc_sug_transpt"/>
</dbReference>
<dbReference type="InterPro" id="IPR036322">
    <property type="entry name" value="WD40_repeat_dom_sf"/>
</dbReference>
<evidence type="ECO:0000256" key="5">
    <source>
        <dbReference type="ARBA" id="ARBA00022989"/>
    </source>
</evidence>
<keyword evidence="6 8" id="KW-0472">Membrane</keyword>
<evidence type="ECO:0000313" key="10">
    <source>
        <dbReference type="Proteomes" id="UP000467840"/>
    </source>
</evidence>
<dbReference type="Gene3D" id="2.130.10.10">
    <property type="entry name" value="YVTN repeat-like/Quinoprotein amine dehydrogenase"/>
    <property type="match status" value="1"/>
</dbReference>
<evidence type="ECO:0000256" key="1">
    <source>
        <dbReference type="ARBA" id="ARBA00004141"/>
    </source>
</evidence>
<feature type="transmembrane region" description="Helical" evidence="8">
    <location>
        <begin position="1070"/>
        <end position="1090"/>
    </location>
</feature>
<dbReference type="SUPFAM" id="SSF50978">
    <property type="entry name" value="WD40 repeat-like"/>
    <property type="match status" value="1"/>
</dbReference>
<keyword evidence="10" id="KW-1185">Reference proteome</keyword>
<keyword evidence="2 7" id="KW-0853">WD repeat</keyword>
<comment type="subcellular location">
    <subcellularLocation>
        <location evidence="1">Membrane</location>
        <topology evidence="1">Multi-pass membrane protein</topology>
    </subcellularLocation>
</comment>
<dbReference type="Pfam" id="PF04142">
    <property type="entry name" value="Nuc_sug_transp"/>
    <property type="match status" value="1"/>
</dbReference>
<evidence type="ECO:0000256" key="8">
    <source>
        <dbReference type="SAM" id="Phobius"/>
    </source>
</evidence>
<dbReference type="InterPro" id="IPR001680">
    <property type="entry name" value="WD40_rpt"/>
</dbReference>
<accession>A0A6A6MI53</accession>
<comment type="caution">
    <text evidence="9">The sequence shown here is derived from an EMBL/GenBank/DDBJ whole genome shotgun (WGS) entry which is preliminary data.</text>
</comment>
<dbReference type="EMBL" id="JAAGAX010000005">
    <property type="protein sequence ID" value="KAF2313420.1"/>
    <property type="molecule type" value="Genomic_DNA"/>
</dbReference>
<dbReference type="GO" id="GO:0015165">
    <property type="term" value="F:pyrimidine nucleotide-sugar transmembrane transporter activity"/>
    <property type="evidence" value="ECO:0007669"/>
    <property type="project" value="InterPro"/>
</dbReference>
<evidence type="ECO:0000256" key="4">
    <source>
        <dbReference type="ARBA" id="ARBA00022737"/>
    </source>
</evidence>
<feature type="repeat" description="WD" evidence="7">
    <location>
        <begin position="763"/>
        <end position="805"/>
    </location>
</feature>
<keyword evidence="4" id="KW-0677">Repeat</keyword>